<accession>A0A0J8D5W6</accession>
<evidence type="ECO:0000313" key="2">
    <source>
        <dbReference type="EMBL" id="KMT21247.1"/>
    </source>
</evidence>
<dbReference type="Gene3D" id="1.20.120.330">
    <property type="entry name" value="Nucleotidyltransferases domain 2"/>
    <property type="match status" value="1"/>
</dbReference>
<dbReference type="STRING" id="1121307.CLCY_2c00070"/>
<gene>
    <name evidence="2" type="ORF">CLCY_2c00070</name>
</gene>
<dbReference type="Pfam" id="PF18765">
    <property type="entry name" value="Polbeta"/>
    <property type="match status" value="1"/>
</dbReference>
<dbReference type="SUPFAM" id="SSF81301">
    <property type="entry name" value="Nucleotidyltransferase"/>
    <property type="match status" value="1"/>
</dbReference>
<name>A0A0J8D5W6_CLOCY</name>
<protein>
    <recommendedName>
        <fullName evidence="1">Polymerase beta nucleotidyltransferase domain-containing protein</fullName>
    </recommendedName>
</protein>
<dbReference type="CDD" id="cd05403">
    <property type="entry name" value="NT_KNTase_like"/>
    <property type="match status" value="1"/>
</dbReference>
<evidence type="ECO:0000313" key="3">
    <source>
        <dbReference type="Proteomes" id="UP000036756"/>
    </source>
</evidence>
<dbReference type="Proteomes" id="UP000036756">
    <property type="component" value="Unassembled WGS sequence"/>
</dbReference>
<keyword evidence="3" id="KW-1185">Reference proteome</keyword>
<dbReference type="Gene3D" id="3.30.460.10">
    <property type="entry name" value="Beta Polymerase, domain 2"/>
    <property type="match status" value="1"/>
</dbReference>
<dbReference type="InterPro" id="IPR043519">
    <property type="entry name" value="NT_sf"/>
</dbReference>
<reference evidence="2 3" key="1">
    <citation type="submission" date="2015-06" db="EMBL/GenBank/DDBJ databases">
        <title>Draft genome sequence of the purine-degrading Clostridium cylindrosporum HC-1 (DSM 605).</title>
        <authorList>
            <person name="Poehlein A."/>
            <person name="Schiel-Bengelsdorf B."/>
            <person name="Bengelsdorf F."/>
            <person name="Daniel R."/>
            <person name="Duerre P."/>
        </authorList>
    </citation>
    <scope>NUCLEOTIDE SEQUENCE [LARGE SCALE GENOMIC DNA]</scope>
    <source>
        <strain evidence="2 3">DSM 605</strain>
    </source>
</reference>
<evidence type="ECO:0000259" key="1">
    <source>
        <dbReference type="Pfam" id="PF18765"/>
    </source>
</evidence>
<dbReference type="PATRIC" id="fig|1121307.3.peg.863"/>
<dbReference type="InterPro" id="IPR041633">
    <property type="entry name" value="Polbeta"/>
</dbReference>
<feature type="domain" description="Polymerase beta nucleotidyltransferase" evidence="1">
    <location>
        <begin position="22"/>
        <end position="105"/>
    </location>
</feature>
<organism evidence="2 3">
    <name type="scientific">Clostridium cylindrosporum DSM 605</name>
    <dbReference type="NCBI Taxonomy" id="1121307"/>
    <lineage>
        <taxon>Bacteria</taxon>
        <taxon>Bacillati</taxon>
        <taxon>Bacillota</taxon>
        <taxon>Clostridia</taxon>
        <taxon>Eubacteriales</taxon>
        <taxon>Clostridiaceae</taxon>
        <taxon>Clostridium</taxon>
    </lineage>
</organism>
<dbReference type="RefSeq" id="WP_048570697.1">
    <property type="nucleotide sequence ID" value="NZ_LFVU01000027.1"/>
</dbReference>
<comment type="caution">
    <text evidence="2">The sequence shown here is derived from an EMBL/GenBank/DDBJ whole genome shotgun (WGS) entry which is preliminary data.</text>
</comment>
<sequence>MSKIREYQKAYEKALQSFRGCSHTLAVIVYGSIVNGDIWQESDIDFIVVTSEKDKMEILYTKAYGIYMHIKYISKEKFINNFESIVKGGTFHKAFSSGKLVYCNDCSIEELFHSTRFYSDRDRKIRNIDILSEMLNLMHYAKKFYFTKKYETAYELTLLVFKNFARLNMNLSGYITDKDVISIAINMNSSIENLFKTLVYDGDLEDRIITTLKYIESFIEKNIAEITEPIVEFIKNSKEACSVMDIQESKEFNCINKDLSLVIHEMAKNKVVWENTRDYKTQNGEFLIHEIVYSV</sequence>
<proteinExistence type="predicted"/>
<dbReference type="EMBL" id="LFVU01000027">
    <property type="protein sequence ID" value="KMT21247.1"/>
    <property type="molecule type" value="Genomic_DNA"/>
</dbReference>
<dbReference type="AlphaFoldDB" id="A0A0J8D5W6"/>